<gene>
    <name evidence="10" type="ORF">GNI_049780</name>
</gene>
<dbReference type="eggNOG" id="KOG1329">
    <property type="taxonomic scope" value="Eukaryota"/>
</dbReference>
<dbReference type="InterPro" id="IPR000008">
    <property type="entry name" value="C2_dom"/>
</dbReference>
<dbReference type="Gene3D" id="3.30.870.10">
    <property type="entry name" value="Endonuclease Chain A"/>
    <property type="match status" value="2"/>
</dbReference>
<dbReference type="InterPro" id="IPR001736">
    <property type="entry name" value="PLipase_D/transphosphatidylase"/>
</dbReference>
<dbReference type="SMART" id="SM00155">
    <property type="entry name" value="PLDc"/>
    <property type="match status" value="2"/>
</dbReference>
<dbReference type="AlphaFoldDB" id="A0A023B9N1"/>
<dbReference type="Proteomes" id="UP000019763">
    <property type="component" value="Unassembled WGS sequence"/>
</dbReference>
<evidence type="ECO:0000256" key="3">
    <source>
        <dbReference type="ARBA" id="ARBA00012027"/>
    </source>
</evidence>
<dbReference type="Pfam" id="PF00168">
    <property type="entry name" value="C2"/>
    <property type="match status" value="1"/>
</dbReference>
<evidence type="ECO:0000313" key="11">
    <source>
        <dbReference type="Proteomes" id="UP000019763"/>
    </source>
</evidence>
<evidence type="ECO:0000256" key="5">
    <source>
        <dbReference type="ARBA" id="ARBA00022801"/>
    </source>
</evidence>
<dbReference type="SMART" id="SM00239">
    <property type="entry name" value="C2"/>
    <property type="match status" value="1"/>
</dbReference>
<evidence type="ECO:0000256" key="1">
    <source>
        <dbReference type="ARBA" id="ARBA00001913"/>
    </source>
</evidence>
<keyword evidence="5" id="KW-0378">Hydrolase</keyword>
<keyword evidence="4" id="KW-0677">Repeat</keyword>
<evidence type="ECO:0000259" key="9">
    <source>
        <dbReference type="PROSITE" id="PS50035"/>
    </source>
</evidence>
<dbReference type="PANTHER" id="PTHR18896:SF60">
    <property type="entry name" value="PHOSPHOLIPASE D"/>
    <property type="match status" value="1"/>
</dbReference>
<dbReference type="GO" id="GO:0009395">
    <property type="term" value="P:phospholipid catabolic process"/>
    <property type="evidence" value="ECO:0007669"/>
    <property type="project" value="TreeGrafter"/>
</dbReference>
<name>A0A023B9N1_GRENI</name>
<proteinExistence type="inferred from homology"/>
<dbReference type="PROSITE" id="PS50004">
    <property type="entry name" value="C2"/>
    <property type="match status" value="1"/>
</dbReference>
<dbReference type="EMBL" id="AFNH02000384">
    <property type="protein sequence ID" value="EZG73001.1"/>
    <property type="molecule type" value="Genomic_DNA"/>
</dbReference>
<dbReference type="InterPro" id="IPR035892">
    <property type="entry name" value="C2_domain_sf"/>
</dbReference>
<dbReference type="RefSeq" id="XP_011129696.1">
    <property type="nucleotide sequence ID" value="XM_011131394.1"/>
</dbReference>
<comment type="cofactor">
    <cofactor evidence="1">
        <name>Ca(2+)</name>
        <dbReference type="ChEBI" id="CHEBI:29108"/>
    </cofactor>
</comment>
<reference evidence="10" key="1">
    <citation type="submission" date="2013-12" db="EMBL/GenBank/DDBJ databases">
        <authorList>
            <person name="Omoto C.K."/>
            <person name="Sibley D."/>
            <person name="Venepally P."/>
            <person name="Hadjithomas M."/>
            <person name="Karamycheva S."/>
            <person name="Brunk B."/>
            <person name="Roos D."/>
            <person name="Caler E."/>
            <person name="Lorenzi H."/>
        </authorList>
    </citation>
    <scope>NUCLEOTIDE SEQUENCE</scope>
</reference>
<evidence type="ECO:0000313" key="10">
    <source>
        <dbReference type="EMBL" id="EZG73001.1"/>
    </source>
</evidence>
<dbReference type="Gene3D" id="2.60.40.150">
    <property type="entry name" value="C2 domain"/>
    <property type="match status" value="1"/>
</dbReference>
<comment type="caution">
    <text evidence="10">The sequence shown here is derived from an EMBL/GenBank/DDBJ whole genome shotgun (WGS) entry which is preliminary data.</text>
</comment>
<dbReference type="OMA" id="PNWGRGI"/>
<feature type="domain" description="PLD phosphodiesterase" evidence="9">
    <location>
        <begin position="717"/>
        <end position="744"/>
    </location>
</feature>
<evidence type="ECO:0000256" key="2">
    <source>
        <dbReference type="ARBA" id="ARBA00010683"/>
    </source>
</evidence>
<dbReference type="SUPFAM" id="SSF56024">
    <property type="entry name" value="Phospholipase D/nuclease"/>
    <property type="match status" value="2"/>
</dbReference>
<keyword evidence="6" id="KW-0442">Lipid degradation</keyword>
<dbReference type="GeneID" id="22911818"/>
<keyword evidence="7" id="KW-0443">Lipid metabolism</keyword>
<dbReference type="OrthoDB" id="396774at2759"/>
<dbReference type="EC" id="3.1.4.4" evidence="3"/>
<evidence type="ECO:0000256" key="4">
    <source>
        <dbReference type="ARBA" id="ARBA00022737"/>
    </source>
</evidence>
<sequence>MGRFLGQLYLSIIDGKKISHSYAQFRRRKSQASCYRKVACGADVVKCGGADPCGGKAEPYVNIFVVDGGGNKYKVGRTKTVFPTNDPVWNEQLVTVIDTEDRAYVAIKEVTKPFIQLQVMDDDGGGDHFYADDLIGEAVLPLEDVMLASPRADVETPRDFTLPVTHPRDRDSARAESSIRVRVWWEDMGSYDGVAVPGTYFRRTRGNMVRLYHDAHCEAGDFENIRLQGPLQNLMFSAQNCWEDIYHDLNNAQEVILMCGWSVNTALSLVRNDSTCGETIGELLLRKAEEGLTICVMVWDDVTSLSNLAMAKDGLMGTYDEYTRQFFEGTQVQCVLSKRVAGDDQGIMIGPMWSPLKGSSFTHHQKIVVCDVDAVQGLRGKGSYKNSDQPKRCLAAYVGGLDLTSGRYDTSRHQLFKTLTCEHEKDFYNGCCAEVDSTHGPREPWHDIHSRIQGPGAWDVCENFLERLQSQQQICSTTNKCTGCNQCKAYRLASTRLAHTVKNNKITSKTACGVSTADVNVWSVQVLRSIDTMNAVLNSAFAARYNDPTGLMTDKSIQAAYLYNIDRSKRYIYIENQYFLGSSQYWLSRSVQSDPSSGDGQYSGNEVLSPHLVPYALMKRIARAIARNEDYCVYIMTPLFPEGIPTSMSVQEILQWQFLTMQMMYYHVQQKLREYQSNKECTDYLQFWFPAKIEKNPCFPNNPYPKSTVCEGTVAKFQIYVHSKMMIVDDEYAIIGSANINERSMAGGRDSEIAVGLSQEYLRCTINLEADKPILPKGDIYGFRMQLWQEQFGCIKPEFEDPGIPECARLTKTMTTANLDALYSIQSDAAPYTTYDVHADNQGNLSLPYGYACKHPTEYDSNGILKPHSKYINIINSTAPVIGARSAFLPAPLTT</sequence>
<comment type="similarity">
    <text evidence="2">Belongs to the phospholipase D family. C2-PLD subfamily.</text>
</comment>
<dbReference type="GO" id="GO:0005886">
    <property type="term" value="C:plasma membrane"/>
    <property type="evidence" value="ECO:0007669"/>
    <property type="project" value="TreeGrafter"/>
</dbReference>
<evidence type="ECO:0000256" key="7">
    <source>
        <dbReference type="ARBA" id="ARBA00023098"/>
    </source>
</evidence>
<keyword evidence="11" id="KW-1185">Reference proteome</keyword>
<dbReference type="GO" id="GO:0004630">
    <property type="term" value="F:phospholipase D activity"/>
    <property type="evidence" value="ECO:0007669"/>
    <property type="project" value="UniProtKB-EC"/>
</dbReference>
<feature type="domain" description="C2" evidence="8">
    <location>
        <begin position="1"/>
        <end position="156"/>
    </location>
</feature>
<evidence type="ECO:0000256" key="6">
    <source>
        <dbReference type="ARBA" id="ARBA00022963"/>
    </source>
</evidence>
<dbReference type="SUPFAM" id="SSF49562">
    <property type="entry name" value="C2 domain (Calcium/lipid-binding domain, CaLB)"/>
    <property type="match status" value="1"/>
</dbReference>
<dbReference type="VEuPathDB" id="CryptoDB:GNI_049780"/>
<organism evidence="10 11">
    <name type="scientific">Gregarina niphandrodes</name>
    <name type="common">Septate eugregarine</name>
    <dbReference type="NCBI Taxonomy" id="110365"/>
    <lineage>
        <taxon>Eukaryota</taxon>
        <taxon>Sar</taxon>
        <taxon>Alveolata</taxon>
        <taxon>Apicomplexa</taxon>
        <taxon>Conoidasida</taxon>
        <taxon>Gregarinasina</taxon>
        <taxon>Eugregarinorida</taxon>
        <taxon>Gregarinidae</taxon>
        <taxon>Gregarina</taxon>
    </lineage>
</organism>
<dbReference type="Pfam" id="PF00614">
    <property type="entry name" value="PLDc"/>
    <property type="match status" value="1"/>
</dbReference>
<dbReference type="PROSITE" id="PS50035">
    <property type="entry name" value="PLD"/>
    <property type="match status" value="1"/>
</dbReference>
<protein>
    <recommendedName>
        <fullName evidence="3">phospholipase D</fullName>
        <ecNumber evidence="3">3.1.4.4</ecNumber>
    </recommendedName>
</protein>
<dbReference type="InterPro" id="IPR015679">
    <property type="entry name" value="PLipase_D_fam"/>
</dbReference>
<accession>A0A023B9N1</accession>
<dbReference type="PANTHER" id="PTHR18896">
    <property type="entry name" value="PHOSPHOLIPASE D"/>
    <property type="match status" value="1"/>
</dbReference>
<evidence type="ECO:0000259" key="8">
    <source>
        <dbReference type="PROSITE" id="PS50004"/>
    </source>
</evidence>